<dbReference type="EMBL" id="BPFB01000005">
    <property type="protein sequence ID" value="GIU43130.1"/>
    <property type="molecule type" value="Genomic_DNA"/>
</dbReference>
<sequence>MQKHLPLLVIILLFSAAAMSLIWINQTQQTSGPETWSAFIYTQGFNSGRYQKQDDFEDYPSCKIFAEQQAQGDVVWECGLRCRFDSSRQGFQCETMRRD</sequence>
<gene>
    <name evidence="1" type="ORF">TUM4630_05680</name>
</gene>
<dbReference type="Proteomes" id="UP000761574">
    <property type="component" value="Unassembled WGS sequence"/>
</dbReference>
<evidence type="ECO:0000313" key="1">
    <source>
        <dbReference type="EMBL" id="GIU43130.1"/>
    </source>
</evidence>
<evidence type="ECO:0000313" key="2">
    <source>
        <dbReference type="Proteomes" id="UP000761574"/>
    </source>
</evidence>
<comment type="caution">
    <text evidence="1">The sequence shown here is derived from an EMBL/GenBank/DDBJ whole genome shotgun (WGS) entry which is preliminary data.</text>
</comment>
<protein>
    <submittedName>
        <fullName evidence="1">Periplasmic protein</fullName>
    </submittedName>
</protein>
<proteinExistence type="predicted"/>
<organism evidence="1 2">
    <name type="scientific">Shewanella algidipiscicola</name>
    <dbReference type="NCBI Taxonomy" id="614070"/>
    <lineage>
        <taxon>Bacteria</taxon>
        <taxon>Pseudomonadati</taxon>
        <taxon>Pseudomonadota</taxon>
        <taxon>Gammaproteobacteria</taxon>
        <taxon>Alteromonadales</taxon>
        <taxon>Shewanellaceae</taxon>
        <taxon>Shewanella</taxon>
    </lineage>
</organism>
<reference evidence="1 2" key="1">
    <citation type="submission" date="2021-05" db="EMBL/GenBank/DDBJ databases">
        <title>Molecular characterization for Shewanella algae harboring chromosomal blaOXA-55-like strains isolated from clinical and environment sample.</title>
        <authorList>
            <person name="Ohama Y."/>
            <person name="Aoki K."/>
            <person name="Harada S."/>
            <person name="Moriya K."/>
            <person name="Ishii Y."/>
            <person name="Tateda K."/>
        </authorList>
    </citation>
    <scope>NUCLEOTIDE SEQUENCE [LARGE SCALE GENOMIC DNA]</scope>
    <source>
        <strain evidence="1 2">LMG 23746</strain>
    </source>
</reference>
<keyword evidence="2" id="KW-1185">Reference proteome</keyword>
<name>A0ABQ4P6L6_9GAMM</name>
<accession>A0ABQ4P6L6</accession>